<evidence type="ECO:0000313" key="1">
    <source>
        <dbReference type="EMBL" id="MBE8712517.1"/>
    </source>
</evidence>
<accession>A0A928UXD2</accession>
<name>A0A928UXD2_9SPHI</name>
<keyword evidence="2" id="KW-1185">Reference proteome</keyword>
<reference evidence="1" key="1">
    <citation type="submission" date="2018-02" db="EMBL/GenBank/DDBJ databases">
        <authorList>
            <person name="Vasarhelyi B.M."/>
            <person name="Deshmukh S."/>
            <person name="Balint B."/>
            <person name="Kukolya J."/>
        </authorList>
    </citation>
    <scope>NUCLEOTIDE SEQUENCE</scope>
    <source>
        <strain evidence="1">KB22</strain>
    </source>
</reference>
<comment type="caution">
    <text evidence="1">The sequence shown here is derived from an EMBL/GenBank/DDBJ whole genome shotgun (WGS) entry which is preliminary data.</text>
</comment>
<proteinExistence type="predicted"/>
<sequence>MLKEATITLRGKTTTIKYIVVGVDKIDHAIVTWENGERTTFYKGLYGVKNRWETKDMPADLIDLLSEIFEKETPVQMDVDIYG</sequence>
<dbReference type="EMBL" id="PRDK01000001">
    <property type="protein sequence ID" value="MBE8712517.1"/>
    <property type="molecule type" value="Genomic_DNA"/>
</dbReference>
<dbReference type="Proteomes" id="UP000616201">
    <property type="component" value="Unassembled WGS sequence"/>
</dbReference>
<organism evidence="1 2">
    <name type="scientific">Sphingobacterium hungaricum</name>
    <dbReference type="NCBI Taxonomy" id="2082723"/>
    <lineage>
        <taxon>Bacteria</taxon>
        <taxon>Pseudomonadati</taxon>
        <taxon>Bacteroidota</taxon>
        <taxon>Sphingobacteriia</taxon>
        <taxon>Sphingobacteriales</taxon>
        <taxon>Sphingobacteriaceae</taxon>
        <taxon>Sphingobacterium</taxon>
    </lineage>
</organism>
<evidence type="ECO:0000313" key="2">
    <source>
        <dbReference type="Proteomes" id="UP000616201"/>
    </source>
</evidence>
<protein>
    <submittedName>
        <fullName evidence="1">Uncharacterized protein</fullName>
    </submittedName>
</protein>
<dbReference type="AlphaFoldDB" id="A0A928UXD2"/>
<gene>
    <name evidence="1" type="ORF">C4F49_02330</name>
</gene>